<dbReference type="EMBL" id="KL982899">
    <property type="protein sequence ID" value="KFK23060.1"/>
    <property type="molecule type" value="Genomic_DNA"/>
</dbReference>
<name>A0A087FZK8_ARAAL</name>
<protein>
    <submittedName>
        <fullName evidence="2">Uncharacterized protein</fullName>
    </submittedName>
</protein>
<evidence type="ECO:0000256" key="1">
    <source>
        <dbReference type="SAM" id="SignalP"/>
    </source>
</evidence>
<dbReference type="Proteomes" id="UP000029120">
    <property type="component" value="Unassembled WGS sequence"/>
</dbReference>
<proteinExistence type="predicted"/>
<keyword evidence="3" id="KW-1185">Reference proteome</keyword>
<gene>
    <name evidence="2" type="ORF">AALP_AAs67435U000500</name>
</gene>
<dbReference type="Gramene" id="KFK23060">
    <property type="protein sequence ID" value="KFK23060"/>
    <property type="gene ID" value="AALP_AAs67435U000500"/>
</dbReference>
<keyword evidence="1" id="KW-0732">Signal</keyword>
<feature type="signal peptide" evidence="1">
    <location>
        <begin position="1"/>
        <end position="23"/>
    </location>
</feature>
<dbReference type="AlphaFoldDB" id="A0A087FZK8"/>
<reference evidence="3" key="1">
    <citation type="journal article" date="2015" name="Nat. Plants">
        <title>Genome expansion of Arabis alpina linked with retrotransposition and reduced symmetric DNA methylation.</title>
        <authorList>
            <person name="Willing E.M."/>
            <person name="Rawat V."/>
            <person name="Mandakova T."/>
            <person name="Maumus F."/>
            <person name="James G.V."/>
            <person name="Nordstroem K.J."/>
            <person name="Becker C."/>
            <person name="Warthmann N."/>
            <person name="Chica C."/>
            <person name="Szarzynska B."/>
            <person name="Zytnicki M."/>
            <person name="Albani M.C."/>
            <person name="Kiefer C."/>
            <person name="Bergonzi S."/>
            <person name="Castaings L."/>
            <person name="Mateos J.L."/>
            <person name="Berns M.C."/>
            <person name="Bujdoso N."/>
            <person name="Piofczyk T."/>
            <person name="de Lorenzo L."/>
            <person name="Barrero-Sicilia C."/>
            <person name="Mateos I."/>
            <person name="Piednoel M."/>
            <person name="Hagmann J."/>
            <person name="Chen-Min-Tao R."/>
            <person name="Iglesias-Fernandez R."/>
            <person name="Schuster S.C."/>
            <person name="Alonso-Blanco C."/>
            <person name="Roudier F."/>
            <person name="Carbonero P."/>
            <person name="Paz-Ares J."/>
            <person name="Davis S.J."/>
            <person name="Pecinka A."/>
            <person name="Quesneville H."/>
            <person name="Colot V."/>
            <person name="Lysak M.A."/>
            <person name="Weigel D."/>
            <person name="Coupland G."/>
            <person name="Schneeberger K."/>
        </authorList>
    </citation>
    <scope>NUCLEOTIDE SEQUENCE [LARGE SCALE GENOMIC DNA]</scope>
    <source>
        <strain evidence="3">cv. Pajares</strain>
    </source>
</reference>
<evidence type="ECO:0000313" key="2">
    <source>
        <dbReference type="EMBL" id="KFK23060.1"/>
    </source>
</evidence>
<accession>A0A087FZK8</accession>
<dbReference type="PROSITE" id="PS51257">
    <property type="entry name" value="PROKAR_LIPOPROTEIN"/>
    <property type="match status" value="1"/>
</dbReference>
<feature type="chain" id="PRO_5001821560" evidence="1">
    <location>
        <begin position="24"/>
        <end position="35"/>
    </location>
</feature>
<sequence>MCNLKMMMIGLIVMGCVLQACNGTKPSEDPKLACF</sequence>
<evidence type="ECO:0000313" key="3">
    <source>
        <dbReference type="Proteomes" id="UP000029120"/>
    </source>
</evidence>
<organism evidence="2 3">
    <name type="scientific">Arabis alpina</name>
    <name type="common">Alpine rock-cress</name>
    <dbReference type="NCBI Taxonomy" id="50452"/>
    <lineage>
        <taxon>Eukaryota</taxon>
        <taxon>Viridiplantae</taxon>
        <taxon>Streptophyta</taxon>
        <taxon>Embryophyta</taxon>
        <taxon>Tracheophyta</taxon>
        <taxon>Spermatophyta</taxon>
        <taxon>Magnoliopsida</taxon>
        <taxon>eudicotyledons</taxon>
        <taxon>Gunneridae</taxon>
        <taxon>Pentapetalae</taxon>
        <taxon>rosids</taxon>
        <taxon>malvids</taxon>
        <taxon>Brassicales</taxon>
        <taxon>Brassicaceae</taxon>
        <taxon>Arabideae</taxon>
        <taxon>Arabis</taxon>
    </lineage>
</organism>